<dbReference type="InterPro" id="IPR008135">
    <property type="entry name" value="Competence-induced_CinA"/>
</dbReference>
<dbReference type="InterPro" id="IPR036653">
    <property type="entry name" value="CinA-like_C"/>
</dbReference>
<dbReference type="CDD" id="cd00885">
    <property type="entry name" value="cinA"/>
    <property type="match status" value="1"/>
</dbReference>
<dbReference type="EMBL" id="WUUQ01000005">
    <property type="protein sequence ID" value="MXQ74293.1"/>
    <property type="molecule type" value="Genomic_DNA"/>
</dbReference>
<dbReference type="Proteomes" id="UP000434036">
    <property type="component" value="Unassembled WGS sequence"/>
</dbReference>
<name>A0A6N8UC46_9FIRM</name>
<comment type="caution">
    <text evidence="3">The sequence shown here is derived from an EMBL/GenBank/DDBJ whole genome shotgun (WGS) entry which is preliminary data.</text>
</comment>
<dbReference type="NCBIfam" id="TIGR00177">
    <property type="entry name" value="molyb_syn"/>
    <property type="match status" value="1"/>
</dbReference>
<dbReference type="Gene3D" id="3.40.980.10">
    <property type="entry name" value="MoaB/Mog-like domain"/>
    <property type="match status" value="1"/>
</dbReference>
<evidence type="ECO:0000256" key="1">
    <source>
        <dbReference type="HAMAP-Rule" id="MF_00226"/>
    </source>
</evidence>
<evidence type="ECO:0000313" key="3">
    <source>
        <dbReference type="EMBL" id="MXQ74293.1"/>
    </source>
</evidence>
<reference evidence="3 4" key="1">
    <citation type="submission" date="2019-12" db="EMBL/GenBank/DDBJ databases">
        <authorList>
            <person name="Yang R."/>
        </authorList>
    </citation>
    <scope>NUCLEOTIDE SEQUENCE [LARGE SCALE GENOMIC DNA]</scope>
    <source>
        <strain evidence="3 4">DONG20-135</strain>
    </source>
</reference>
<dbReference type="SUPFAM" id="SSF53218">
    <property type="entry name" value="Molybdenum cofactor biosynthesis proteins"/>
    <property type="match status" value="1"/>
</dbReference>
<dbReference type="InterPro" id="IPR036425">
    <property type="entry name" value="MoaB/Mog-like_dom_sf"/>
</dbReference>
<sequence length="396" mass="44634">MNAEIICVGTELLLGDIVNTNAQYIARQLAGLGIDVFYQSVVGDNEKRLLEHLERVIERCDILIMTGGLGPTKDDMTKEAVAQFFDAPLIFNQVAFDNMDKRVRAFTHQGPSHSNQKQAYVPKGAIILQNAHGTAPGFILKTRKKVIVVLPGPPKEMKPMFDKQVVPYLRQLSDKILVSKTLYMFGISEAKVNDLCADLMDSKNPTLAPYAKENGVELRLTGAARNEEKAVRMMEPMLKELYRRLGTFIYSGSGRTLEEVAVHNLLHKRQRLAVIEGATRGHLIYKLAQVEGMRKVLSFNRVAVTEEQFRQFHYANNYVSDSYVRLLAEQFFWQLGCVSVVTSLSELDEIGKRHIYTAICCDEGCFSAHIEVFGDETEIINRVCNHALNLLRLHIS</sequence>
<comment type="similarity">
    <text evidence="1">Belongs to the CinA family.</text>
</comment>
<dbReference type="SUPFAM" id="SSF142433">
    <property type="entry name" value="CinA-like"/>
    <property type="match status" value="1"/>
</dbReference>
<feature type="domain" description="MoaB/Mog" evidence="2">
    <location>
        <begin position="4"/>
        <end position="172"/>
    </location>
</feature>
<gene>
    <name evidence="1" type="primary">cinA</name>
    <name evidence="3" type="ORF">GSF08_10190</name>
</gene>
<dbReference type="InterPro" id="IPR050101">
    <property type="entry name" value="CinA"/>
</dbReference>
<dbReference type="PANTHER" id="PTHR13939:SF0">
    <property type="entry name" value="NMN AMIDOHYDROLASE-LIKE PROTEIN YFAY"/>
    <property type="match status" value="1"/>
</dbReference>
<dbReference type="Pfam" id="PF18146">
    <property type="entry name" value="CinA_KH"/>
    <property type="match status" value="1"/>
</dbReference>
<dbReference type="Gene3D" id="3.90.950.20">
    <property type="entry name" value="CinA-like"/>
    <property type="match status" value="1"/>
</dbReference>
<protein>
    <recommendedName>
        <fullName evidence="1">Putative competence-damage inducible protein</fullName>
    </recommendedName>
</protein>
<reference evidence="3 4" key="2">
    <citation type="submission" date="2020-01" db="EMBL/GenBank/DDBJ databases">
        <title>Clostridiaceae sp. nov. isolated from the gut of human by culturomics.</title>
        <authorList>
            <person name="Chang Y."/>
        </authorList>
    </citation>
    <scope>NUCLEOTIDE SEQUENCE [LARGE SCALE GENOMIC DNA]</scope>
    <source>
        <strain evidence="3 4">DONG20-135</strain>
    </source>
</reference>
<dbReference type="SMART" id="SM00852">
    <property type="entry name" value="MoCF_biosynth"/>
    <property type="match status" value="1"/>
</dbReference>
<dbReference type="AlphaFoldDB" id="A0A6N8UC46"/>
<dbReference type="Pfam" id="PF00994">
    <property type="entry name" value="MoCF_biosynth"/>
    <property type="match status" value="1"/>
</dbReference>
<dbReference type="HAMAP" id="MF_00226_B">
    <property type="entry name" value="CinA_B"/>
    <property type="match status" value="1"/>
</dbReference>
<evidence type="ECO:0000259" key="2">
    <source>
        <dbReference type="SMART" id="SM00852"/>
    </source>
</evidence>
<evidence type="ECO:0000313" key="4">
    <source>
        <dbReference type="Proteomes" id="UP000434036"/>
    </source>
</evidence>
<proteinExistence type="inferred from homology"/>
<dbReference type="PIRSF" id="PIRSF006728">
    <property type="entry name" value="CinA"/>
    <property type="match status" value="1"/>
</dbReference>
<organism evidence="3 4">
    <name type="scientific">Copranaerobaculum intestinale</name>
    <dbReference type="NCBI Taxonomy" id="2692629"/>
    <lineage>
        <taxon>Bacteria</taxon>
        <taxon>Bacillati</taxon>
        <taxon>Bacillota</taxon>
        <taxon>Erysipelotrichia</taxon>
        <taxon>Erysipelotrichales</taxon>
        <taxon>Erysipelotrichaceae</taxon>
        <taxon>Copranaerobaculum</taxon>
    </lineage>
</organism>
<dbReference type="InterPro" id="IPR041424">
    <property type="entry name" value="CinA_KH"/>
</dbReference>
<accession>A0A6N8UC46</accession>
<keyword evidence="4" id="KW-1185">Reference proteome</keyword>
<dbReference type="NCBIfam" id="TIGR00200">
    <property type="entry name" value="cinA_nterm"/>
    <property type="match status" value="1"/>
</dbReference>
<dbReference type="Gene3D" id="3.30.70.2860">
    <property type="match status" value="1"/>
</dbReference>
<dbReference type="PANTHER" id="PTHR13939">
    <property type="entry name" value="NICOTINAMIDE-NUCLEOTIDE AMIDOHYDROLASE PNCC"/>
    <property type="match status" value="1"/>
</dbReference>
<dbReference type="InterPro" id="IPR001453">
    <property type="entry name" value="MoaB/Mog_dom"/>
</dbReference>